<dbReference type="RefSeq" id="WP_156273531.1">
    <property type="nucleotide sequence ID" value="NZ_BAABGI010000002.1"/>
</dbReference>
<dbReference type="EC" id="3.4.11.2" evidence="4"/>
<evidence type="ECO:0000259" key="13">
    <source>
        <dbReference type="Pfam" id="PF17900"/>
    </source>
</evidence>
<dbReference type="EMBL" id="VJVW01000001">
    <property type="protein sequence ID" value="MUP41346.1"/>
    <property type="molecule type" value="Genomic_DNA"/>
</dbReference>
<dbReference type="GO" id="GO:0016020">
    <property type="term" value="C:membrane"/>
    <property type="evidence" value="ECO:0007669"/>
    <property type="project" value="TreeGrafter"/>
</dbReference>
<evidence type="ECO:0000256" key="6">
    <source>
        <dbReference type="ARBA" id="ARBA00022438"/>
    </source>
</evidence>
<evidence type="ECO:0000256" key="3">
    <source>
        <dbReference type="ARBA" id="ARBA00010136"/>
    </source>
</evidence>
<dbReference type="GO" id="GO:0005615">
    <property type="term" value="C:extracellular space"/>
    <property type="evidence" value="ECO:0007669"/>
    <property type="project" value="TreeGrafter"/>
</dbReference>
<dbReference type="GO" id="GO:0042277">
    <property type="term" value="F:peptide binding"/>
    <property type="evidence" value="ECO:0007669"/>
    <property type="project" value="TreeGrafter"/>
</dbReference>
<sequence length="715" mass="82965">MYFAEDILLISMQKQLAFLLFFCSFYLMAQEKSQSQTENFDFKHVDAYIKIRPSQKKVEGRVIYDFDVLAQKDSLFIDGRKMSFSGLSLNGKPVKSSIGENGIYILHEFLPSENNRLELDYSVQPGSGMYFINWEYPDLDSSEKQVWTQGQGKYTSTWLPSFDDMKEKAEFDLSFEFPEGFELVSNGRLESSEKINDSVRLWEFDMEKPMSSYLVAVSAGKFYSEEMQSSAGDNINQYIMPGDSAKFEPTYRYTGQIFDFLEKEIGLPYPWQNYKQMPVMDFLHGGMENTGLTIFSASFVTDSIGFKDRNYVNVNAHELAHQWFGNLVTETSGKHHWLHEGFATYYALLAEKEIFGEDYYYWKLYESAEQLKELSDSGKGESLLNPSASSLTFYQKGAWALHILRERVGDEAFRKGIKNYLQLYSFKNVETDNFLAEMEAASGQDLSKFKEDWLEQSAFKANQSLEALKESEFITSYLNIAALRETGLDQKYEYLDKALDFPVNDYIGQEVVHQLAGLESENAKKLYRKAFETNNVFVRQAIALSMQKIPQGLQKEFESLLEDESYLSIEAALYKLWEQYPDKRIEYLEKTRDIVGFFNKNVRMLWLILSLVTPEFEPELNQQYYAELAGYTETWRPFQIRENAFSYLFQLGAFNEASLQSLIKGTQHHTYSFRNYCRQLLGELLKNEEYKKELIDLSGNMSEAETSYLRSKISG</sequence>
<evidence type="ECO:0000313" key="14">
    <source>
        <dbReference type="EMBL" id="MUP41346.1"/>
    </source>
</evidence>
<dbReference type="Gene3D" id="1.10.390.10">
    <property type="entry name" value="Neutral Protease Domain 2"/>
    <property type="match status" value="1"/>
</dbReference>
<feature type="domain" description="Peptidase M1 membrane alanine aminopeptidase" evidence="12">
    <location>
        <begin position="254"/>
        <end position="453"/>
    </location>
</feature>
<reference evidence="14 15" key="1">
    <citation type="submission" date="2019-07" db="EMBL/GenBank/DDBJ databases">
        <title>Gramella aestuarii sp. nov., isolated from a tidal flat, and emended description of Gramella echinicola.</title>
        <authorList>
            <person name="Liu L."/>
        </authorList>
    </citation>
    <scope>NUCLEOTIDE SEQUENCE [LARGE SCALE GENOMIC DNA]</scope>
    <source>
        <strain evidence="14 15">BS12</strain>
    </source>
</reference>
<keyword evidence="11" id="KW-0482">Metalloprotease</keyword>
<evidence type="ECO:0000256" key="1">
    <source>
        <dbReference type="ARBA" id="ARBA00000098"/>
    </source>
</evidence>
<evidence type="ECO:0000256" key="10">
    <source>
        <dbReference type="ARBA" id="ARBA00022833"/>
    </source>
</evidence>
<keyword evidence="10" id="KW-0862">Zinc</keyword>
<dbReference type="InterPro" id="IPR042097">
    <property type="entry name" value="Aminopeptidase_N-like_N_sf"/>
</dbReference>
<dbReference type="Gene3D" id="2.60.40.1730">
    <property type="entry name" value="tricorn interacting facor f3 domain"/>
    <property type="match status" value="1"/>
</dbReference>
<evidence type="ECO:0000256" key="11">
    <source>
        <dbReference type="ARBA" id="ARBA00023049"/>
    </source>
</evidence>
<dbReference type="InterPro" id="IPR027268">
    <property type="entry name" value="Peptidase_M4/M1_CTD_sf"/>
</dbReference>
<dbReference type="CDD" id="cd09603">
    <property type="entry name" value="M1_APN_like"/>
    <property type="match status" value="1"/>
</dbReference>
<name>A0A7M3SXL5_9FLAO</name>
<keyword evidence="7" id="KW-0645">Protease</keyword>
<dbReference type="GO" id="GO:0006508">
    <property type="term" value="P:proteolysis"/>
    <property type="evidence" value="ECO:0007669"/>
    <property type="project" value="UniProtKB-KW"/>
</dbReference>
<dbReference type="PRINTS" id="PR00756">
    <property type="entry name" value="ALADIPTASE"/>
</dbReference>
<comment type="similarity">
    <text evidence="3">Belongs to the peptidase M1 family.</text>
</comment>
<dbReference type="InterPro" id="IPR050344">
    <property type="entry name" value="Peptidase_M1_aminopeptidases"/>
</dbReference>
<evidence type="ECO:0000256" key="9">
    <source>
        <dbReference type="ARBA" id="ARBA00022801"/>
    </source>
</evidence>
<dbReference type="Pfam" id="PF01433">
    <property type="entry name" value="Peptidase_M1"/>
    <property type="match status" value="1"/>
</dbReference>
<protein>
    <recommendedName>
        <fullName evidence="5">Aminopeptidase N</fullName>
        <ecNumber evidence="4">3.4.11.2</ecNumber>
    </recommendedName>
</protein>
<comment type="catalytic activity">
    <reaction evidence="1">
        <text>Release of an N-terminal amino acid, Xaa-|-Yaa- from a peptide, amide or arylamide. Xaa is preferably Ala, but may be most amino acids including Pro (slow action). When a terminal hydrophobic residue is followed by a prolyl residue, the two may be released as an intact Xaa-Pro dipeptide.</text>
        <dbReference type="EC" id="3.4.11.2"/>
    </reaction>
</comment>
<proteinExistence type="inferred from homology"/>
<organism evidence="14 15">
    <name type="scientific">Christiangramia aestuarii</name>
    <dbReference type="NCBI Taxonomy" id="1028746"/>
    <lineage>
        <taxon>Bacteria</taxon>
        <taxon>Pseudomonadati</taxon>
        <taxon>Bacteroidota</taxon>
        <taxon>Flavobacteriia</taxon>
        <taxon>Flavobacteriales</taxon>
        <taxon>Flavobacteriaceae</taxon>
        <taxon>Christiangramia</taxon>
    </lineage>
</organism>
<dbReference type="Pfam" id="PF17900">
    <property type="entry name" value="Peptidase_M1_N"/>
    <property type="match status" value="1"/>
</dbReference>
<dbReference type="SUPFAM" id="SSF55486">
    <property type="entry name" value="Metalloproteases ('zincins'), catalytic domain"/>
    <property type="match status" value="1"/>
</dbReference>
<dbReference type="InterPro" id="IPR045357">
    <property type="entry name" value="Aminopeptidase_N-like_N"/>
</dbReference>
<evidence type="ECO:0000313" key="15">
    <source>
        <dbReference type="Proteomes" id="UP000460416"/>
    </source>
</evidence>
<evidence type="ECO:0000256" key="2">
    <source>
        <dbReference type="ARBA" id="ARBA00001947"/>
    </source>
</evidence>
<dbReference type="SUPFAM" id="SSF63737">
    <property type="entry name" value="Leukotriene A4 hydrolase N-terminal domain"/>
    <property type="match status" value="1"/>
</dbReference>
<dbReference type="InterPro" id="IPR014782">
    <property type="entry name" value="Peptidase_M1_dom"/>
</dbReference>
<dbReference type="PANTHER" id="PTHR11533:SF174">
    <property type="entry name" value="PUROMYCIN-SENSITIVE AMINOPEPTIDASE-RELATED"/>
    <property type="match status" value="1"/>
</dbReference>
<evidence type="ECO:0000256" key="8">
    <source>
        <dbReference type="ARBA" id="ARBA00022723"/>
    </source>
</evidence>
<dbReference type="PANTHER" id="PTHR11533">
    <property type="entry name" value="PROTEASE M1 ZINC METALLOPROTEASE"/>
    <property type="match status" value="1"/>
</dbReference>
<accession>A0A7M3SXL5</accession>
<dbReference type="GO" id="GO:0005737">
    <property type="term" value="C:cytoplasm"/>
    <property type="evidence" value="ECO:0007669"/>
    <property type="project" value="TreeGrafter"/>
</dbReference>
<dbReference type="GO" id="GO:0043171">
    <property type="term" value="P:peptide catabolic process"/>
    <property type="evidence" value="ECO:0007669"/>
    <property type="project" value="TreeGrafter"/>
</dbReference>
<evidence type="ECO:0000256" key="4">
    <source>
        <dbReference type="ARBA" id="ARBA00012564"/>
    </source>
</evidence>
<evidence type="ECO:0000259" key="12">
    <source>
        <dbReference type="Pfam" id="PF01433"/>
    </source>
</evidence>
<evidence type="ECO:0000256" key="7">
    <source>
        <dbReference type="ARBA" id="ARBA00022670"/>
    </source>
</evidence>
<gene>
    <name evidence="14" type="ORF">FLP08_02030</name>
</gene>
<dbReference type="Proteomes" id="UP000460416">
    <property type="component" value="Unassembled WGS sequence"/>
</dbReference>
<comment type="cofactor">
    <cofactor evidence="2">
        <name>Zn(2+)</name>
        <dbReference type="ChEBI" id="CHEBI:29105"/>
    </cofactor>
</comment>
<dbReference type="OrthoDB" id="100605at2"/>
<evidence type="ECO:0000256" key="5">
    <source>
        <dbReference type="ARBA" id="ARBA00015611"/>
    </source>
</evidence>
<keyword evidence="8" id="KW-0479">Metal-binding</keyword>
<dbReference type="GO" id="GO:0070006">
    <property type="term" value="F:metalloaminopeptidase activity"/>
    <property type="evidence" value="ECO:0007669"/>
    <property type="project" value="TreeGrafter"/>
</dbReference>
<keyword evidence="15" id="KW-1185">Reference proteome</keyword>
<comment type="caution">
    <text evidence="14">The sequence shown here is derived from an EMBL/GenBank/DDBJ whole genome shotgun (WGS) entry which is preliminary data.</text>
</comment>
<keyword evidence="6" id="KW-0031">Aminopeptidase</keyword>
<dbReference type="InterPro" id="IPR001930">
    <property type="entry name" value="Peptidase_M1"/>
</dbReference>
<feature type="domain" description="Aminopeptidase N-like N-terminal" evidence="13">
    <location>
        <begin position="47"/>
        <end position="214"/>
    </location>
</feature>
<keyword evidence="9" id="KW-0378">Hydrolase</keyword>
<dbReference type="AlphaFoldDB" id="A0A7M3SXL5"/>
<dbReference type="GO" id="GO:0008270">
    <property type="term" value="F:zinc ion binding"/>
    <property type="evidence" value="ECO:0007669"/>
    <property type="project" value="InterPro"/>
</dbReference>
<dbReference type="GO" id="GO:0016285">
    <property type="term" value="F:alanyl aminopeptidase activity"/>
    <property type="evidence" value="ECO:0007669"/>
    <property type="project" value="UniProtKB-EC"/>
</dbReference>